<dbReference type="GO" id="GO:0000226">
    <property type="term" value="P:microtubule cytoskeleton organization"/>
    <property type="evidence" value="ECO:0007669"/>
    <property type="project" value="TreeGrafter"/>
</dbReference>
<dbReference type="eggNOG" id="KOG1943">
    <property type="taxonomic scope" value="Eukaryota"/>
</dbReference>
<dbReference type="GO" id="GO:0007021">
    <property type="term" value="P:tubulin complex assembly"/>
    <property type="evidence" value="ECO:0007669"/>
    <property type="project" value="InterPro"/>
</dbReference>
<feature type="domain" description="Tubulin-folding cofactor D ARM repeats" evidence="1">
    <location>
        <begin position="222"/>
        <end position="270"/>
    </location>
</feature>
<feature type="domain" description="Tubulin-folding cofactor D ARM repeats" evidence="1">
    <location>
        <begin position="276"/>
        <end position="401"/>
    </location>
</feature>
<dbReference type="HOGENOM" id="CLU_644708_0_0_1"/>
<dbReference type="GO" id="GO:0005096">
    <property type="term" value="F:GTPase activator activity"/>
    <property type="evidence" value="ECO:0007669"/>
    <property type="project" value="InterPro"/>
</dbReference>
<dbReference type="SUPFAM" id="SSF48371">
    <property type="entry name" value="ARM repeat"/>
    <property type="match status" value="1"/>
</dbReference>
<dbReference type="Pfam" id="PF23579">
    <property type="entry name" value="ARM_TBCD"/>
    <property type="match status" value="1"/>
</dbReference>
<dbReference type="RefSeq" id="XP_005760348.1">
    <property type="nucleotide sequence ID" value="XM_005760291.1"/>
</dbReference>
<dbReference type="PaxDb" id="2903-EOD07919"/>
<dbReference type="STRING" id="2903.R1DGT1"/>
<evidence type="ECO:0000313" key="2">
    <source>
        <dbReference type="EnsemblProtists" id="EOD07919"/>
    </source>
</evidence>
<name>A0A0D3I9I4_EMIH1</name>
<dbReference type="Gene3D" id="1.25.10.10">
    <property type="entry name" value="Leucine-rich Repeat Variant"/>
    <property type="match status" value="1"/>
</dbReference>
<evidence type="ECO:0000259" key="1">
    <source>
        <dbReference type="Pfam" id="PF25767"/>
    </source>
</evidence>
<dbReference type="Pfam" id="PF25767">
    <property type="entry name" value="ARM_TBCD_2nd"/>
    <property type="match status" value="2"/>
</dbReference>
<dbReference type="GO" id="GO:0048487">
    <property type="term" value="F:beta-tubulin binding"/>
    <property type="evidence" value="ECO:0007669"/>
    <property type="project" value="InterPro"/>
</dbReference>
<sequence length="426" mass="45437">MVSPTNNESLNAPPEPDAVDEVVEARLLFTEAEEAAQLIGSLGGGGDEAAAAAERVCTILDRYQEQPGVLDPALELLVVPLLSVVRTLAHAGGAAVSASLRPPCRVMYTLCKVRGYKTVVKFVPHEARDLEPLVGLLGTLAPEDGDTWQISYSLMVWLSMVVMGCSRPSASTASFLTVGIYTTLAAIFKLGHREELLPQLELQVHLGPLIAAPAALLGDSSVLLSGLRDSDTVVRWSSAKGIGRITNRLPLELADDVVGGAVDLLAPEERGGVFLPSAVDLLAPDEQASAWHGGCLALAELARRGLLLPARLPEVLPRVVSALHYDVPRGTTSVGTHVRDAACYVCWAFARAFDAAVMAPHAQSLLVVVTFDREVNVRRAASAAFQETENVGRQGSFPHGIEIVTRADYFALGSRPNAYLRYLRVA</sequence>
<reference evidence="3" key="1">
    <citation type="journal article" date="2013" name="Nature">
        <title>Pan genome of the phytoplankton Emiliania underpins its global distribution.</title>
        <authorList>
            <person name="Read B.A."/>
            <person name="Kegel J."/>
            <person name="Klute M.J."/>
            <person name="Kuo A."/>
            <person name="Lefebvre S.C."/>
            <person name="Maumus F."/>
            <person name="Mayer C."/>
            <person name="Miller J."/>
            <person name="Monier A."/>
            <person name="Salamov A."/>
            <person name="Young J."/>
            <person name="Aguilar M."/>
            <person name="Claverie J.M."/>
            <person name="Frickenhaus S."/>
            <person name="Gonzalez K."/>
            <person name="Herman E.K."/>
            <person name="Lin Y.C."/>
            <person name="Napier J."/>
            <person name="Ogata H."/>
            <person name="Sarno A.F."/>
            <person name="Shmutz J."/>
            <person name="Schroeder D."/>
            <person name="de Vargas C."/>
            <person name="Verret F."/>
            <person name="von Dassow P."/>
            <person name="Valentin K."/>
            <person name="Van de Peer Y."/>
            <person name="Wheeler G."/>
            <person name="Dacks J.B."/>
            <person name="Delwiche C.F."/>
            <person name="Dyhrman S.T."/>
            <person name="Glockner G."/>
            <person name="John U."/>
            <person name="Richards T."/>
            <person name="Worden A.Z."/>
            <person name="Zhang X."/>
            <person name="Grigoriev I.V."/>
            <person name="Allen A.E."/>
            <person name="Bidle K."/>
            <person name="Borodovsky M."/>
            <person name="Bowler C."/>
            <person name="Brownlee C."/>
            <person name="Cock J.M."/>
            <person name="Elias M."/>
            <person name="Gladyshev V.N."/>
            <person name="Groth M."/>
            <person name="Guda C."/>
            <person name="Hadaegh A."/>
            <person name="Iglesias-Rodriguez M.D."/>
            <person name="Jenkins J."/>
            <person name="Jones B.M."/>
            <person name="Lawson T."/>
            <person name="Leese F."/>
            <person name="Lindquist E."/>
            <person name="Lobanov A."/>
            <person name="Lomsadze A."/>
            <person name="Malik S.B."/>
            <person name="Marsh M.E."/>
            <person name="Mackinder L."/>
            <person name="Mock T."/>
            <person name="Mueller-Roeber B."/>
            <person name="Pagarete A."/>
            <person name="Parker M."/>
            <person name="Probert I."/>
            <person name="Quesneville H."/>
            <person name="Raines C."/>
            <person name="Rensing S.A."/>
            <person name="Riano-Pachon D.M."/>
            <person name="Richier S."/>
            <person name="Rokitta S."/>
            <person name="Shiraiwa Y."/>
            <person name="Soanes D.M."/>
            <person name="van der Giezen M."/>
            <person name="Wahlund T.M."/>
            <person name="Williams B."/>
            <person name="Wilson W."/>
            <person name="Wolfe G."/>
            <person name="Wurch L.L."/>
        </authorList>
    </citation>
    <scope>NUCLEOTIDE SEQUENCE</scope>
</reference>
<dbReference type="PANTHER" id="PTHR12658:SF0">
    <property type="entry name" value="TUBULIN-SPECIFIC CHAPERONE D"/>
    <property type="match status" value="1"/>
</dbReference>
<protein>
    <recommendedName>
        <fullName evidence="1">Tubulin-folding cofactor D ARM repeats domain-containing protein</fullName>
    </recommendedName>
</protein>
<dbReference type="GO" id="GO:0007023">
    <property type="term" value="P:post-chaperonin tubulin folding pathway"/>
    <property type="evidence" value="ECO:0007669"/>
    <property type="project" value="InterPro"/>
</dbReference>
<organism evidence="2 3">
    <name type="scientific">Emiliania huxleyi (strain CCMP1516)</name>
    <dbReference type="NCBI Taxonomy" id="280463"/>
    <lineage>
        <taxon>Eukaryota</taxon>
        <taxon>Haptista</taxon>
        <taxon>Haptophyta</taxon>
        <taxon>Prymnesiophyceae</taxon>
        <taxon>Isochrysidales</taxon>
        <taxon>Noelaerhabdaceae</taxon>
        <taxon>Emiliania</taxon>
    </lineage>
</organism>
<dbReference type="EnsemblProtists" id="EOD07919">
    <property type="protein sequence ID" value="EOD07919"/>
    <property type="gene ID" value="EMIHUDRAFT_217910"/>
</dbReference>
<dbReference type="InterPro" id="IPR033162">
    <property type="entry name" value="TBCD"/>
</dbReference>
<dbReference type="Proteomes" id="UP000013827">
    <property type="component" value="Unassembled WGS sequence"/>
</dbReference>
<dbReference type="GeneID" id="17254069"/>
<proteinExistence type="predicted"/>
<dbReference type="KEGG" id="ehx:EMIHUDRAFT_217910"/>
<evidence type="ECO:0000313" key="3">
    <source>
        <dbReference type="Proteomes" id="UP000013827"/>
    </source>
</evidence>
<dbReference type="InterPro" id="IPR058033">
    <property type="entry name" value="ARM_TBCD_2nd"/>
</dbReference>
<dbReference type="InterPro" id="IPR011989">
    <property type="entry name" value="ARM-like"/>
</dbReference>
<dbReference type="InterPro" id="IPR016024">
    <property type="entry name" value="ARM-type_fold"/>
</dbReference>
<accession>A0A0D3I9I4</accession>
<dbReference type="PANTHER" id="PTHR12658">
    <property type="entry name" value="BETA-TUBULIN COFACTOR D"/>
    <property type="match status" value="1"/>
</dbReference>
<reference evidence="2" key="2">
    <citation type="submission" date="2024-10" db="UniProtKB">
        <authorList>
            <consortium name="EnsemblProtists"/>
        </authorList>
    </citation>
    <scope>IDENTIFICATION</scope>
</reference>
<dbReference type="AlphaFoldDB" id="A0A0D3I9I4"/>
<keyword evidence="3" id="KW-1185">Reference proteome</keyword>